<dbReference type="InterPro" id="IPR045275">
    <property type="entry name" value="MscS_archaea/bacteria_type"/>
</dbReference>
<comment type="subcellular location">
    <subcellularLocation>
        <location evidence="1">Cell membrane</location>
        <topology evidence="1">Multi-pass membrane protein</topology>
    </subcellularLocation>
</comment>
<keyword evidence="5 7" id="KW-1133">Transmembrane helix</keyword>
<dbReference type="Pfam" id="PF00924">
    <property type="entry name" value="MS_channel_2nd"/>
    <property type="match status" value="1"/>
</dbReference>
<dbReference type="Pfam" id="PF05552">
    <property type="entry name" value="MS_channel_1st_1"/>
    <property type="match status" value="1"/>
</dbReference>
<evidence type="ECO:0000313" key="10">
    <source>
        <dbReference type="EMBL" id="BAX81556.1"/>
    </source>
</evidence>
<dbReference type="EMBL" id="AP018042">
    <property type="protein sequence ID" value="BAX81556.1"/>
    <property type="molecule type" value="Genomic_DNA"/>
</dbReference>
<keyword evidence="6 7" id="KW-0472">Membrane</keyword>
<proteinExistence type="inferred from homology"/>
<name>A0A1Y1CMB7_9BACT</name>
<evidence type="ECO:0000256" key="4">
    <source>
        <dbReference type="ARBA" id="ARBA00022692"/>
    </source>
</evidence>
<reference evidence="10 11" key="1">
    <citation type="journal article" date="2018" name="Mar. Genomics">
        <title>Complete genome sequence of Marinifilaceae bacterium strain SPP2, isolated from the Antarctic marine sediment.</title>
        <authorList>
            <person name="Watanabe M."/>
            <person name="Kojima H."/>
            <person name="Fukui M."/>
        </authorList>
    </citation>
    <scope>NUCLEOTIDE SEQUENCE [LARGE SCALE GENOMIC DNA]</scope>
    <source>
        <strain evidence="10 11">SPP2</strain>
    </source>
</reference>
<dbReference type="InterPro" id="IPR006685">
    <property type="entry name" value="MscS_channel_2nd"/>
</dbReference>
<feature type="transmembrane region" description="Helical" evidence="7">
    <location>
        <begin position="89"/>
        <end position="120"/>
    </location>
</feature>
<dbReference type="Pfam" id="PF21082">
    <property type="entry name" value="MS_channel_3rd"/>
    <property type="match status" value="1"/>
</dbReference>
<accession>A0A1Y1CMB7</accession>
<evidence type="ECO:0000256" key="3">
    <source>
        <dbReference type="ARBA" id="ARBA00022475"/>
    </source>
</evidence>
<dbReference type="InterPro" id="IPR010920">
    <property type="entry name" value="LSM_dom_sf"/>
</dbReference>
<dbReference type="SUPFAM" id="SSF50182">
    <property type="entry name" value="Sm-like ribonucleoproteins"/>
    <property type="match status" value="1"/>
</dbReference>
<evidence type="ECO:0000256" key="5">
    <source>
        <dbReference type="ARBA" id="ARBA00022989"/>
    </source>
</evidence>
<keyword evidence="3" id="KW-1003">Cell membrane</keyword>
<dbReference type="SUPFAM" id="SSF82861">
    <property type="entry name" value="Mechanosensitive channel protein MscS (YggB), transmembrane region"/>
    <property type="match status" value="1"/>
</dbReference>
<dbReference type="Proteomes" id="UP000218267">
    <property type="component" value="Chromosome"/>
</dbReference>
<reference evidence="11" key="2">
    <citation type="journal article" date="2020" name="Antonie Van Leeuwenhoek">
        <title>Labilibaculum antarcticum sp. nov., a novel facultative anaerobic, psychrotorelant bacterium isolated from marine sediment of Antarctica.</title>
        <authorList>
            <person name="Watanabe M."/>
            <person name="Kojima H."/>
            <person name="Fukui M."/>
        </authorList>
    </citation>
    <scope>NUCLEOTIDE SEQUENCE [LARGE SCALE GENOMIC DNA]</scope>
    <source>
        <strain evidence="11">SPP2</strain>
    </source>
</reference>
<dbReference type="SUPFAM" id="SSF82689">
    <property type="entry name" value="Mechanosensitive channel protein MscS (YggB), C-terminal domain"/>
    <property type="match status" value="1"/>
</dbReference>
<evidence type="ECO:0000259" key="9">
    <source>
        <dbReference type="Pfam" id="PF21082"/>
    </source>
</evidence>
<dbReference type="PANTHER" id="PTHR30221">
    <property type="entry name" value="SMALL-CONDUCTANCE MECHANOSENSITIVE CHANNEL"/>
    <property type="match status" value="1"/>
</dbReference>
<dbReference type="InterPro" id="IPR049278">
    <property type="entry name" value="MS_channel_C"/>
</dbReference>
<evidence type="ECO:0000256" key="7">
    <source>
        <dbReference type="SAM" id="Phobius"/>
    </source>
</evidence>
<dbReference type="PANTHER" id="PTHR30221:SF1">
    <property type="entry name" value="SMALL-CONDUCTANCE MECHANOSENSITIVE CHANNEL"/>
    <property type="match status" value="1"/>
</dbReference>
<organism evidence="10 11">
    <name type="scientific">Labilibaculum antarcticum</name>
    <dbReference type="NCBI Taxonomy" id="1717717"/>
    <lineage>
        <taxon>Bacteria</taxon>
        <taxon>Pseudomonadati</taxon>
        <taxon>Bacteroidota</taxon>
        <taxon>Bacteroidia</taxon>
        <taxon>Marinilabiliales</taxon>
        <taxon>Marinifilaceae</taxon>
        <taxon>Labilibaculum</taxon>
    </lineage>
</organism>
<evidence type="ECO:0000313" key="11">
    <source>
        <dbReference type="Proteomes" id="UP000218267"/>
    </source>
</evidence>
<dbReference type="Gene3D" id="3.30.70.100">
    <property type="match status" value="1"/>
</dbReference>
<evidence type="ECO:0000256" key="6">
    <source>
        <dbReference type="ARBA" id="ARBA00023136"/>
    </source>
</evidence>
<dbReference type="InterPro" id="IPR011066">
    <property type="entry name" value="MscS_channel_C_sf"/>
</dbReference>
<dbReference type="InterPro" id="IPR008910">
    <property type="entry name" value="MSC_TM_helix"/>
</dbReference>
<feature type="domain" description="Mechanosensitive ion channel MscS C-terminal" evidence="9">
    <location>
        <begin position="179"/>
        <end position="261"/>
    </location>
</feature>
<dbReference type="GO" id="GO:0005886">
    <property type="term" value="C:plasma membrane"/>
    <property type="evidence" value="ECO:0007669"/>
    <property type="project" value="UniProtKB-SubCell"/>
</dbReference>
<dbReference type="InterPro" id="IPR011014">
    <property type="entry name" value="MscS_channel_TM-2"/>
</dbReference>
<keyword evidence="11" id="KW-1185">Reference proteome</keyword>
<feature type="transmembrane region" description="Helical" evidence="7">
    <location>
        <begin position="61"/>
        <end position="83"/>
    </location>
</feature>
<protein>
    <submittedName>
        <fullName evidence="10">Mechanosensitive ion channel protein MscS</fullName>
    </submittedName>
</protein>
<evidence type="ECO:0000256" key="2">
    <source>
        <dbReference type="ARBA" id="ARBA00008017"/>
    </source>
</evidence>
<evidence type="ECO:0000256" key="1">
    <source>
        <dbReference type="ARBA" id="ARBA00004651"/>
    </source>
</evidence>
<dbReference type="Gene3D" id="2.30.30.60">
    <property type="match status" value="1"/>
</dbReference>
<feature type="transmembrane region" description="Helical" evidence="7">
    <location>
        <begin position="20"/>
        <end position="41"/>
    </location>
</feature>
<dbReference type="GO" id="GO:0008381">
    <property type="term" value="F:mechanosensitive monoatomic ion channel activity"/>
    <property type="evidence" value="ECO:0007669"/>
    <property type="project" value="InterPro"/>
</dbReference>
<gene>
    <name evidence="10" type="ORF">ALGA_3256</name>
</gene>
<feature type="domain" description="Mechanosensitive ion channel MscS" evidence="8">
    <location>
        <begin position="107"/>
        <end position="172"/>
    </location>
</feature>
<dbReference type="AlphaFoldDB" id="A0A1Y1CMB7"/>
<comment type="similarity">
    <text evidence="2">Belongs to the MscS (TC 1.A.23) family.</text>
</comment>
<sequence>MDMDDLFGKSDQLWTMAMEYAPKLLLALVTLVIGLWIIKVITKGVRKVMDKRDMDATLKPFFISLLGISLKVMLFITVVGMVGVQMTSFIAILAAAGLAVGMALSGTLQNFAGGIMILIFKPFKVGDVLEAQGFAGVVQEIQLFNTIMLSFDNKTIIIPNGGLSSGSMINYSTQPTRRVDMKFGIGYSDDIDKAKAILNGLLTNHDCVLKDPAHFIAVSELADSSVNFTVRAWVNAADYWTVFFYMQETVKKEFDKNKVGIPFPQTDVHLYKH</sequence>
<dbReference type="InterPro" id="IPR023408">
    <property type="entry name" value="MscS_beta-dom_sf"/>
</dbReference>
<dbReference type="Gene3D" id="1.10.287.1260">
    <property type="match status" value="1"/>
</dbReference>
<keyword evidence="4 7" id="KW-0812">Transmembrane</keyword>
<dbReference type="KEGG" id="mbas:ALGA_3256"/>
<evidence type="ECO:0000259" key="8">
    <source>
        <dbReference type="Pfam" id="PF00924"/>
    </source>
</evidence>